<dbReference type="InterPro" id="IPR023214">
    <property type="entry name" value="HAD_sf"/>
</dbReference>
<evidence type="ECO:0000313" key="2">
    <source>
        <dbReference type="EMBL" id="CAB4650871.1"/>
    </source>
</evidence>
<proteinExistence type="predicted"/>
<protein>
    <submittedName>
        <fullName evidence="2">Unannotated protein</fullName>
    </submittedName>
</protein>
<dbReference type="InterPro" id="IPR036412">
    <property type="entry name" value="HAD-like_sf"/>
</dbReference>
<feature type="region of interest" description="Disordered" evidence="1">
    <location>
        <begin position="1"/>
        <end position="32"/>
    </location>
</feature>
<dbReference type="InterPro" id="IPR023198">
    <property type="entry name" value="PGP-like_dom2"/>
</dbReference>
<gene>
    <name evidence="2" type="ORF">UFOPK2158_01188</name>
</gene>
<dbReference type="SUPFAM" id="SSF56784">
    <property type="entry name" value="HAD-like"/>
    <property type="match status" value="1"/>
</dbReference>
<dbReference type="Gene3D" id="3.40.50.1000">
    <property type="entry name" value="HAD superfamily/HAD-like"/>
    <property type="match status" value="1"/>
</dbReference>
<dbReference type="Pfam" id="PF00702">
    <property type="entry name" value="Hydrolase"/>
    <property type="match status" value="1"/>
</dbReference>
<dbReference type="SFLD" id="SFLDS00003">
    <property type="entry name" value="Haloacid_Dehalogenase"/>
    <property type="match status" value="1"/>
</dbReference>
<organism evidence="2">
    <name type="scientific">freshwater metagenome</name>
    <dbReference type="NCBI Taxonomy" id="449393"/>
    <lineage>
        <taxon>unclassified sequences</taxon>
        <taxon>metagenomes</taxon>
        <taxon>ecological metagenomes</taxon>
    </lineage>
</organism>
<dbReference type="PANTHER" id="PTHR43611">
    <property type="entry name" value="ALPHA-D-GLUCOSE 1-PHOSPHATE PHOSPHATASE"/>
    <property type="match status" value="1"/>
</dbReference>
<name>A0A6J6KML6_9ZZZZ</name>
<sequence length="434" mass="48647">MTEDFPGPSSGETSGINDGRTRITRRSRVEQSNPARIHIQRNIITKRSEGFPGVEGWKRARAVGAGDRERASQAQQLEGDWMIGHSNSDCARGLPQVPLSVWVCLKNNGDPTWPEVIHDGLCAVRDVGHELLNVLSVSYQHRRWHVAAAALSGKQSGHGSRLERITGDAIDSVGRHHDALPRCQDVTGLTKPGFSLFGVFDAHNHSGHAPSVVCRPKERVRAGPRLGRIMLFIFDMDNVLYDYHWRHRMDALTKVTGLSFQELRSRWWNDEGEWRAEAGVPDTGDEYLELVNEAFGSSISRQQWVDFRKAAMAYRPEVTEAVSFAAEFGQVTLLTNNGILIGEHLREVAPELIAFFGDHMFATAHYRARKPDPVVFERVLERYGHSGEDTFFVDDTPENLRGAQTLGITTQWFSPKDSGATIRQNIQAFVDSRN</sequence>
<dbReference type="InterPro" id="IPR006439">
    <property type="entry name" value="HAD-SF_hydro_IA"/>
</dbReference>
<evidence type="ECO:0000256" key="1">
    <source>
        <dbReference type="SAM" id="MobiDB-lite"/>
    </source>
</evidence>
<dbReference type="EMBL" id="CAEZVY010000145">
    <property type="protein sequence ID" value="CAB4650871.1"/>
    <property type="molecule type" value="Genomic_DNA"/>
</dbReference>
<accession>A0A6J6KML6</accession>
<dbReference type="AlphaFoldDB" id="A0A6J6KML6"/>
<dbReference type="SFLD" id="SFLDG01129">
    <property type="entry name" value="C1.5:_HAD__Beta-PGM__Phosphata"/>
    <property type="match status" value="1"/>
</dbReference>
<reference evidence="2" key="1">
    <citation type="submission" date="2020-05" db="EMBL/GenBank/DDBJ databases">
        <authorList>
            <person name="Chiriac C."/>
            <person name="Salcher M."/>
            <person name="Ghai R."/>
            <person name="Kavagutti S V."/>
        </authorList>
    </citation>
    <scope>NUCLEOTIDE SEQUENCE</scope>
</reference>
<dbReference type="PANTHER" id="PTHR43611:SF3">
    <property type="entry name" value="FLAVIN MONONUCLEOTIDE HYDROLASE 1, CHLOROPLATIC"/>
    <property type="match status" value="1"/>
</dbReference>
<dbReference type="NCBIfam" id="TIGR01509">
    <property type="entry name" value="HAD-SF-IA-v3"/>
    <property type="match status" value="1"/>
</dbReference>
<dbReference type="Gene3D" id="1.10.150.240">
    <property type="entry name" value="Putative phosphatase, domain 2"/>
    <property type="match status" value="1"/>
</dbReference>